<reference evidence="11" key="1">
    <citation type="journal article" date="2019" name="Int. J. Syst. Evol. Microbiol.">
        <title>The Global Catalogue of Microorganisms (GCM) 10K type strain sequencing project: providing services to taxonomists for standard genome sequencing and annotation.</title>
        <authorList>
            <consortium name="The Broad Institute Genomics Platform"/>
            <consortium name="The Broad Institute Genome Sequencing Center for Infectious Disease"/>
            <person name="Wu L."/>
            <person name="Ma J."/>
        </authorList>
    </citation>
    <scope>NUCLEOTIDE SEQUENCE [LARGE SCALE GENOMIC DNA]</scope>
    <source>
        <strain evidence="11">CCM 8689</strain>
    </source>
</reference>
<feature type="binding site" evidence="8">
    <location>
        <begin position="354"/>
        <end position="357"/>
    </location>
    <ligand>
        <name>ATP</name>
        <dbReference type="ChEBI" id="CHEBI:30616"/>
    </ligand>
</feature>
<dbReference type="Gene3D" id="3.40.50.1260">
    <property type="entry name" value="Phosphoglycerate kinase, N-terminal domain"/>
    <property type="match status" value="2"/>
</dbReference>
<dbReference type="PANTHER" id="PTHR11406:SF23">
    <property type="entry name" value="PHOSPHOGLYCERATE KINASE 1, CHLOROPLASTIC-RELATED"/>
    <property type="match status" value="1"/>
</dbReference>
<dbReference type="PIRSF" id="PIRSF000724">
    <property type="entry name" value="Pgk"/>
    <property type="match status" value="1"/>
</dbReference>
<comment type="pathway">
    <text evidence="8">Carbohydrate degradation; glycolysis; pyruvate from D-glyceraldehyde 3-phosphate: step 2/5.</text>
</comment>
<organism evidence="10 11">
    <name type="scientific">Pedobacter jamesrossensis</name>
    <dbReference type="NCBI Taxonomy" id="1908238"/>
    <lineage>
        <taxon>Bacteria</taxon>
        <taxon>Pseudomonadati</taxon>
        <taxon>Bacteroidota</taxon>
        <taxon>Sphingobacteriia</taxon>
        <taxon>Sphingobacteriales</taxon>
        <taxon>Sphingobacteriaceae</taxon>
        <taxon>Pedobacter</taxon>
    </lineage>
</organism>
<comment type="subunit">
    <text evidence="8">Monomer.</text>
</comment>
<dbReference type="InterPro" id="IPR001576">
    <property type="entry name" value="Phosphoglycerate_kinase"/>
</dbReference>
<feature type="binding site" evidence="8">
    <location>
        <position position="117"/>
    </location>
    <ligand>
        <name>substrate</name>
    </ligand>
</feature>
<evidence type="ECO:0000256" key="5">
    <source>
        <dbReference type="ARBA" id="ARBA00022741"/>
    </source>
</evidence>
<feature type="binding site" evidence="8">
    <location>
        <position position="293"/>
    </location>
    <ligand>
        <name>ATP</name>
        <dbReference type="ChEBI" id="CHEBI:30616"/>
    </ligand>
</feature>
<evidence type="ECO:0000256" key="7">
    <source>
        <dbReference type="ARBA" id="ARBA00022840"/>
    </source>
</evidence>
<proteinExistence type="inferred from homology"/>
<dbReference type="GO" id="GO:0016301">
    <property type="term" value="F:kinase activity"/>
    <property type="evidence" value="ECO:0007669"/>
    <property type="project" value="UniProtKB-KW"/>
</dbReference>
<evidence type="ECO:0000256" key="1">
    <source>
        <dbReference type="ARBA" id="ARBA00000642"/>
    </source>
</evidence>
<name>A0ABV8NNJ6_9SPHI</name>
<feature type="binding site" evidence="8">
    <location>
        <begin position="19"/>
        <end position="21"/>
    </location>
    <ligand>
        <name>substrate</name>
    </ligand>
</feature>
<dbReference type="RefSeq" id="WP_378962445.1">
    <property type="nucleotide sequence ID" value="NZ_JBHRXC010000016.1"/>
</dbReference>
<evidence type="ECO:0000256" key="4">
    <source>
        <dbReference type="ARBA" id="ARBA00022679"/>
    </source>
</evidence>
<dbReference type="EC" id="2.7.2.3" evidence="3 8"/>
<evidence type="ECO:0000256" key="3">
    <source>
        <dbReference type="ARBA" id="ARBA00013061"/>
    </source>
</evidence>
<dbReference type="SUPFAM" id="SSF53748">
    <property type="entry name" value="Phosphoglycerate kinase"/>
    <property type="match status" value="1"/>
</dbReference>
<evidence type="ECO:0000256" key="2">
    <source>
        <dbReference type="ARBA" id="ARBA00008982"/>
    </source>
</evidence>
<evidence type="ECO:0000313" key="10">
    <source>
        <dbReference type="EMBL" id="MFC4198454.1"/>
    </source>
</evidence>
<keyword evidence="11" id="KW-1185">Reference proteome</keyword>
<dbReference type="Pfam" id="PF00162">
    <property type="entry name" value="PGK"/>
    <property type="match status" value="1"/>
</dbReference>
<keyword evidence="8" id="KW-0324">Glycolysis</keyword>
<dbReference type="InterPro" id="IPR036043">
    <property type="entry name" value="Phosphoglycerate_kinase_sf"/>
</dbReference>
<feature type="binding site" evidence="8">
    <location>
        <begin position="58"/>
        <end position="61"/>
    </location>
    <ligand>
        <name>substrate</name>
    </ligand>
</feature>
<feature type="binding site" evidence="8">
    <location>
        <position position="324"/>
    </location>
    <ligand>
        <name>ATP</name>
        <dbReference type="ChEBI" id="CHEBI:30616"/>
    </ligand>
</feature>
<evidence type="ECO:0000256" key="9">
    <source>
        <dbReference type="RuleBase" id="RU000532"/>
    </source>
</evidence>
<accession>A0ABV8NNJ6</accession>
<dbReference type="InterPro" id="IPR015824">
    <property type="entry name" value="Phosphoglycerate_kinase_N"/>
</dbReference>
<sequence length="397" mass="42773">MKTIDQLNFKDKKALIRVDFNVPLDDEFKITDDKRMRAALPTIEKILNDGGSVILMSHLGRPKDGPTDKYSLKHILGDLSRMLDLEVKFADDCIGESAVNQAKNLFPGQVLLLENLRFYKEEEKGDASFAEKLAALGDVYVNDAFGTAHRAHASTSIIAQFFPNAKYFGYLMASELENAEKILNHAERPFTAIMGGAKVSDKILLIEKLLDKVDNIIIGGGMAYTFAKAQGGEIGTSLLEADKQALSLELIEKAKAKGVNLILPVDTVIADKFANDANKKDVDSGQIPADWMGLDIGPKSAALFQDVIKNSKTLLWNGPMGVFEMESFEVGTKAVAEAVVAATKDNGAFSLIGGGDSAAAIAKFGMEDAVSYVSTGGGALLEYMEGKELPGVKAIND</sequence>
<evidence type="ECO:0000256" key="8">
    <source>
        <dbReference type="HAMAP-Rule" id="MF_00145"/>
    </source>
</evidence>
<comment type="similarity">
    <text evidence="2 8 9">Belongs to the phosphoglycerate kinase family.</text>
</comment>
<evidence type="ECO:0000256" key="6">
    <source>
        <dbReference type="ARBA" id="ARBA00022777"/>
    </source>
</evidence>
<dbReference type="CDD" id="cd00318">
    <property type="entry name" value="Phosphoglycerate_kinase"/>
    <property type="match status" value="1"/>
</dbReference>
<feature type="binding site" evidence="8">
    <location>
        <position position="35"/>
    </location>
    <ligand>
        <name>substrate</name>
    </ligand>
</feature>
<protein>
    <recommendedName>
        <fullName evidence="3 8">Phosphoglycerate kinase</fullName>
        <ecNumber evidence="3 8">2.7.2.3</ecNumber>
    </recommendedName>
</protein>
<dbReference type="Proteomes" id="UP001595792">
    <property type="component" value="Unassembled WGS sequence"/>
</dbReference>
<gene>
    <name evidence="8" type="primary">pgk</name>
    <name evidence="10" type="ORF">ACFOUY_17240</name>
</gene>
<feature type="binding site" evidence="8">
    <location>
        <position position="202"/>
    </location>
    <ligand>
        <name>ATP</name>
        <dbReference type="ChEBI" id="CHEBI:30616"/>
    </ligand>
</feature>
<dbReference type="PRINTS" id="PR00477">
    <property type="entry name" value="PHGLYCKINASE"/>
</dbReference>
<dbReference type="HAMAP" id="MF_00145">
    <property type="entry name" value="Phosphoglyc_kinase"/>
    <property type="match status" value="1"/>
</dbReference>
<dbReference type="EMBL" id="JBHSBY010000139">
    <property type="protein sequence ID" value="MFC4198454.1"/>
    <property type="molecule type" value="Genomic_DNA"/>
</dbReference>
<comment type="catalytic activity">
    <reaction evidence="1 8 9">
        <text>(2R)-3-phosphoglycerate + ATP = (2R)-3-phospho-glyceroyl phosphate + ADP</text>
        <dbReference type="Rhea" id="RHEA:14801"/>
        <dbReference type="ChEBI" id="CHEBI:30616"/>
        <dbReference type="ChEBI" id="CHEBI:57604"/>
        <dbReference type="ChEBI" id="CHEBI:58272"/>
        <dbReference type="ChEBI" id="CHEBI:456216"/>
        <dbReference type="EC" id="2.7.2.3"/>
    </reaction>
</comment>
<dbReference type="PANTHER" id="PTHR11406">
    <property type="entry name" value="PHOSPHOGLYCERATE KINASE"/>
    <property type="match status" value="1"/>
</dbReference>
<evidence type="ECO:0000313" key="11">
    <source>
        <dbReference type="Proteomes" id="UP001595792"/>
    </source>
</evidence>
<keyword evidence="5 8" id="KW-0547">Nucleotide-binding</keyword>
<keyword evidence="7 8" id="KW-0067">ATP-binding</keyword>
<comment type="subcellular location">
    <subcellularLocation>
        <location evidence="8">Cytoplasm</location>
    </subcellularLocation>
</comment>
<keyword evidence="6 8" id="KW-0418">Kinase</keyword>
<feature type="binding site" evidence="8">
    <location>
        <position position="150"/>
    </location>
    <ligand>
        <name>substrate</name>
    </ligand>
</feature>
<keyword evidence="4 8" id="KW-0808">Transferase</keyword>
<keyword evidence="8" id="KW-0963">Cytoplasm</keyword>
<comment type="caution">
    <text evidence="10">The sequence shown here is derived from an EMBL/GenBank/DDBJ whole genome shotgun (WGS) entry which is preliminary data.</text>
</comment>